<reference evidence="4" key="1">
    <citation type="journal article" date="2023" name="Mol. Phylogenet. Evol.">
        <title>Genome-scale phylogeny and comparative genomics of the fungal order Sordariales.</title>
        <authorList>
            <person name="Hensen N."/>
            <person name="Bonometti L."/>
            <person name="Westerberg I."/>
            <person name="Brannstrom I.O."/>
            <person name="Guillou S."/>
            <person name="Cros-Aarteil S."/>
            <person name="Calhoun S."/>
            <person name="Haridas S."/>
            <person name="Kuo A."/>
            <person name="Mondo S."/>
            <person name="Pangilinan J."/>
            <person name="Riley R."/>
            <person name="LaButti K."/>
            <person name="Andreopoulos B."/>
            <person name="Lipzen A."/>
            <person name="Chen C."/>
            <person name="Yan M."/>
            <person name="Daum C."/>
            <person name="Ng V."/>
            <person name="Clum A."/>
            <person name="Steindorff A."/>
            <person name="Ohm R.A."/>
            <person name="Martin F."/>
            <person name="Silar P."/>
            <person name="Natvig D.O."/>
            <person name="Lalanne C."/>
            <person name="Gautier V."/>
            <person name="Ament-Velasquez S.L."/>
            <person name="Kruys A."/>
            <person name="Hutchinson M.I."/>
            <person name="Powell A.J."/>
            <person name="Barry K."/>
            <person name="Miller A.N."/>
            <person name="Grigoriev I.V."/>
            <person name="Debuchy R."/>
            <person name="Gladieux P."/>
            <person name="Hiltunen Thoren M."/>
            <person name="Johannesson H."/>
        </authorList>
    </citation>
    <scope>NUCLEOTIDE SEQUENCE</scope>
    <source>
        <strain evidence="4">PSN324</strain>
    </source>
</reference>
<comment type="similarity">
    <text evidence="1">Belongs to the RdRP family.</text>
</comment>
<name>A0AAV9H6S8_9PEZI</name>
<keyword evidence="1" id="KW-0548">Nucleotidyltransferase</keyword>
<organism evidence="4 5">
    <name type="scientific">Cladorrhinum samala</name>
    <dbReference type="NCBI Taxonomy" id="585594"/>
    <lineage>
        <taxon>Eukaryota</taxon>
        <taxon>Fungi</taxon>
        <taxon>Dikarya</taxon>
        <taxon>Ascomycota</taxon>
        <taxon>Pezizomycotina</taxon>
        <taxon>Sordariomycetes</taxon>
        <taxon>Sordariomycetidae</taxon>
        <taxon>Sordariales</taxon>
        <taxon>Podosporaceae</taxon>
        <taxon>Cladorrhinum</taxon>
    </lineage>
</organism>
<dbReference type="Pfam" id="PF05183">
    <property type="entry name" value="RdRP"/>
    <property type="match status" value="1"/>
</dbReference>
<keyword evidence="1" id="KW-0808">Transferase</keyword>
<evidence type="ECO:0000256" key="1">
    <source>
        <dbReference type="RuleBase" id="RU363098"/>
    </source>
</evidence>
<dbReference type="PANTHER" id="PTHR23079">
    <property type="entry name" value="RNA-DEPENDENT RNA POLYMERASE"/>
    <property type="match status" value="1"/>
</dbReference>
<feature type="compositionally biased region" description="Polar residues" evidence="2">
    <location>
        <begin position="262"/>
        <end position="302"/>
    </location>
</feature>
<dbReference type="GO" id="GO:0003968">
    <property type="term" value="F:RNA-directed RNA polymerase activity"/>
    <property type="evidence" value="ECO:0007669"/>
    <property type="project" value="UniProtKB-KW"/>
</dbReference>
<sequence>MAQPLYGRLAAVPSTPKKRDTTVEDKVDWLNRKYGLDIRVPDRNLTPSKRKELKAGDNEFARWDTICNRIRFLFYQDMLRKSLKDFHVRAQRASQNWVPKPKADPSTLPDRSGEVPKATTPHHRVELEQLLLEVLTEYKERAIKEKSGANPTTAPPAFTRSRSDVTPLSVIAESAGSAKRPSDDEESDHSAKRRRPQQPITGSKQPPSLSRASSSPTPRAPGLPLSIILGSVPTRQRPGPDRSRREPFPEQRNGLNGEDGFNPSQPTPQSASKNSSLSTHKSPIFSQFTERYSSNNYPTQVESSEDDKSPTSHVVQETARMSLSSHSSRAHQLSQFASRTETQISDSPVPFSHRNVSRILFPPKGSDTNKPRQLSRPSSIDSFKSDSSDLGGAEIIGPDDPPAARPPALTPLQERLQNIWPKLPSWLQRAPLAVAWEITRICLHCKVGLDDATSRNIQYNPAWATMSISDLWRSLAKLPAFQGRDFPERPSPEAYTAATTKNFEANGSVVVMSASLEFNPDNKHGPLFLVDMKPLRFDQGCRLTRKFGPDRFFEVLLPSPTAMGAPPMVKAEGGAEAIVKWVTSTPHELVGRRWRAFYAKDAGYRKPARDFRLGPDIKPTFKERIHFFAEAGQGLRRATDSKLNQSSQFTSSNYSSMTVGSAKHTEMQVSQMLDWLLELHRPKNQQQPVLKLFSRIQLGLSKTTPTVEFEPHQIRQHREDILSPIGKVMNDGIGLMSRSVARKIRDILGLSDIPSAVQARLGPAKGMWLVDVRDMGQEDWIETYPSQRKWECDLKQADAHQRTLEVRNTAVELKSAGLNLQFLPVLEDRAKDKVLMRQAIGQRLKNDLEKEFETQKMALKSPPLLRQWVNEHWSGRAERVRNGAVSFLGGLPEKKEEILNLLLASGFDPMKQKYLQEQAWDLQKQKCDLLKTKMNIKVARSAYIYMVVDFWGVLEENEVHVGFSSKFRDESDDTSYTLLADCDVLVARSPAHFVSDVQRVKAVFKSELHALKDVVVFPRKGNVALADKLSGGDYDGDMAWVCWDPDIVGNFVNADVPKEPDLSAYLGKDKTTFQQLVRSAQNQDRAVSDMISRSFQFAMQPNYLGICTNYKERLCYHNNSVSNDAAVRLSTLVGKLVDQSKQGIIFNKERWSRLRKDLFGSGLQLDDPAYQGDVWNVKEEPQHIIDYLKFWVANPAINRELESFHQMMQGSRTKGNNNDPDVAYHYDQDLVTIHNTFKEAAAGSRTFTAIYENLRNSINSLNEEWKGEMSSKRSSGLNYQEKVRKIYAKWCEIPIRSSSSSSQKLDSKTAMLLEMPRIGGSTDAGAPSSPGCYSFWELLKASTAFKLCYNTSPKFMWQMAGSQLAYIKAVAVSQGQAPIVLTPLMYAGLSVDGKFTKQYLARTAMDVGSEYFADEDGEGALDDDE</sequence>
<dbReference type="EC" id="2.7.7.48" evidence="1"/>
<proteinExistence type="inferred from homology"/>
<feature type="region of interest" description="Disordered" evidence="2">
    <location>
        <begin position="91"/>
        <end position="122"/>
    </location>
</feature>
<feature type="compositionally biased region" description="Polar residues" evidence="2">
    <location>
        <begin position="311"/>
        <end position="346"/>
    </location>
</feature>
<evidence type="ECO:0000313" key="5">
    <source>
        <dbReference type="Proteomes" id="UP001321749"/>
    </source>
</evidence>
<evidence type="ECO:0000313" key="4">
    <source>
        <dbReference type="EMBL" id="KAK4456769.1"/>
    </source>
</evidence>
<comment type="caution">
    <text evidence="4">The sequence shown here is derived from an EMBL/GenBank/DDBJ whole genome shotgun (WGS) entry which is preliminary data.</text>
</comment>
<comment type="catalytic activity">
    <reaction evidence="1">
        <text>RNA(n) + a ribonucleoside 5'-triphosphate = RNA(n+1) + diphosphate</text>
        <dbReference type="Rhea" id="RHEA:21248"/>
        <dbReference type="Rhea" id="RHEA-COMP:14527"/>
        <dbReference type="Rhea" id="RHEA-COMP:17342"/>
        <dbReference type="ChEBI" id="CHEBI:33019"/>
        <dbReference type="ChEBI" id="CHEBI:61557"/>
        <dbReference type="ChEBI" id="CHEBI:140395"/>
        <dbReference type="EC" id="2.7.7.48"/>
    </reaction>
</comment>
<accession>A0AAV9H6S8</accession>
<dbReference type="Proteomes" id="UP001321749">
    <property type="component" value="Unassembled WGS sequence"/>
</dbReference>
<dbReference type="InterPro" id="IPR057596">
    <property type="entry name" value="RDRP_core"/>
</dbReference>
<feature type="region of interest" description="Disordered" evidence="2">
    <location>
        <begin position="1"/>
        <end position="22"/>
    </location>
</feature>
<reference evidence="4" key="2">
    <citation type="submission" date="2023-06" db="EMBL/GenBank/DDBJ databases">
        <authorList>
            <consortium name="Lawrence Berkeley National Laboratory"/>
            <person name="Mondo S.J."/>
            <person name="Hensen N."/>
            <person name="Bonometti L."/>
            <person name="Westerberg I."/>
            <person name="Brannstrom I.O."/>
            <person name="Guillou S."/>
            <person name="Cros-Aarteil S."/>
            <person name="Calhoun S."/>
            <person name="Haridas S."/>
            <person name="Kuo A."/>
            <person name="Pangilinan J."/>
            <person name="Riley R."/>
            <person name="Labutti K."/>
            <person name="Andreopoulos B."/>
            <person name="Lipzen A."/>
            <person name="Chen C."/>
            <person name="Yanf M."/>
            <person name="Daum C."/>
            <person name="Ng V."/>
            <person name="Clum A."/>
            <person name="Steindorff A."/>
            <person name="Ohm R."/>
            <person name="Martin F."/>
            <person name="Silar P."/>
            <person name="Natvig D."/>
            <person name="Lalanne C."/>
            <person name="Gautier V."/>
            <person name="Ament-Velasquez S.L."/>
            <person name="Kruys A."/>
            <person name="Hutchinson M.I."/>
            <person name="Powell A.J."/>
            <person name="Barry K."/>
            <person name="Miller A.N."/>
            <person name="Grigoriev I.V."/>
            <person name="Debuchy R."/>
            <person name="Gladieux P."/>
            <person name="Thoren M.H."/>
            <person name="Johannesson H."/>
        </authorList>
    </citation>
    <scope>NUCLEOTIDE SEQUENCE</scope>
    <source>
        <strain evidence="4">PSN324</strain>
    </source>
</reference>
<dbReference type="EMBL" id="MU865168">
    <property type="protein sequence ID" value="KAK4456769.1"/>
    <property type="molecule type" value="Genomic_DNA"/>
</dbReference>
<evidence type="ECO:0000256" key="2">
    <source>
        <dbReference type="SAM" id="MobiDB-lite"/>
    </source>
</evidence>
<protein>
    <recommendedName>
        <fullName evidence="1">RNA-dependent RNA polymerase</fullName>
        <ecNumber evidence="1">2.7.7.48</ecNumber>
    </recommendedName>
</protein>
<keyword evidence="1" id="KW-0694">RNA-binding</keyword>
<feature type="region of interest" description="Disordered" evidence="2">
    <location>
        <begin position="143"/>
        <end position="405"/>
    </location>
</feature>
<dbReference type="Gene3D" id="1.10.8.790">
    <property type="entry name" value="RNA-dependent RNA polymerase, slab domain, helical subdomain-like"/>
    <property type="match status" value="1"/>
</dbReference>
<feature type="domain" description="RDRP core" evidence="3">
    <location>
        <begin position="532"/>
        <end position="1190"/>
    </location>
</feature>
<dbReference type="GO" id="GO:0030422">
    <property type="term" value="P:siRNA processing"/>
    <property type="evidence" value="ECO:0007669"/>
    <property type="project" value="TreeGrafter"/>
</dbReference>
<keyword evidence="1 4" id="KW-0696">RNA-directed RNA polymerase</keyword>
<keyword evidence="5" id="KW-1185">Reference proteome</keyword>
<dbReference type="InterPro" id="IPR007855">
    <property type="entry name" value="RDRP"/>
</dbReference>
<gene>
    <name evidence="4" type="ORF">QBC42DRAFT_53163</name>
</gene>
<feature type="compositionally biased region" description="Basic and acidic residues" evidence="2">
    <location>
        <begin position="238"/>
        <end position="249"/>
    </location>
</feature>
<dbReference type="GO" id="GO:0003723">
    <property type="term" value="F:RNA binding"/>
    <property type="evidence" value="ECO:0007669"/>
    <property type="project" value="UniProtKB-KW"/>
</dbReference>
<dbReference type="PANTHER" id="PTHR23079:SF14">
    <property type="entry name" value="RNA-DEPENDENT RNA POLYMERASE"/>
    <property type="match status" value="1"/>
</dbReference>
<evidence type="ECO:0000259" key="3">
    <source>
        <dbReference type="Pfam" id="PF05183"/>
    </source>
</evidence>
<dbReference type="GO" id="GO:0031380">
    <property type="term" value="C:nuclear RNA-directed RNA polymerase complex"/>
    <property type="evidence" value="ECO:0007669"/>
    <property type="project" value="TreeGrafter"/>
</dbReference>
<feature type="compositionally biased region" description="Low complexity" evidence="2">
    <location>
        <begin position="206"/>
        <end position="217"/>
    </location>
</feature>